<dbReference type="InterPro" id="IPR029052">
    <property type="entry name" value="Metallo-depent_PP-like"/>
</dbReference>
<proteinExistence type="predicted"/>
<feature type="domain" description="Calcineurin-like phosphoesterase" evidence="1">
    <location>
        <begin position="15"/>
        <end position="223"/>
    </location>
</feature>
<dbReference type="Proteomes" id="UP000191518">
    <property type="component" value="Unassembled WGS sequence"/>
</dbReference>
<organism evidence="2 3">
    <name type="scientific">Penicillium vulpinum</name>
    <dbReference type="NCBI Taxonomy" id="29845"/>
    <lineage>
        <taxon>Eukaryota</taxon>
        <taxon>Fungi</taxon>
        <taxon>Dikarya</taxon>
        <taxon>Ascomycota</taxon>
        <taxon>Pezizomycotina</taxon>
        <taxon>Eurotiomycetes</taxon>
        <taxon>Eurotiomycetidae</taxon>
        <taxon>Eurotiales</taxon>
        <taxon>Aspergillaceae</taxon>
        <taxon>Penicillium</taxon>
    </lineage>
</organism>
<evidence type="ECO:0000313" key="3">
    <source>
        <dbReference type="Proteomes" id="UP000191518"/>
    </source>
</evidence>
<dbReference type="AlphaFoldDB" id="A0A1V6RUE2"/>
<dbReference type="Pfam" id="PF00149">
    <property type="entry name" value="Metallophos"/>
    <property type="match status" value="1"/>
</dbReference>
<evidence type="ECO:0000259" key="1">
    <source>
        <dbReference type="Pfam" id="PF00149"/>
    </source>
</evidence>
<protein>
    <recommendedName>
        <fullName evidence="1">Calcineurin-like phosphoesterase domain-containing protein</fullName>
    </recommendedName>
</protein>
<dbReference type="CDD" id="cd07379">
    <property type="entry name" value="MPP_239FB"/>
    <property type="match status" value="1"/>
</dbReference>
<accession>A0A1V6RUE2</accession>
<evidence type="ECO:0000313" key="2">
    <source>
        <dbReference type="EMBL" id="OQE05109.1"/>
    </source>
</evidence>
<dbReference type="GO" id="GO:0016787">
    <property type="term" value="F:hydrolase activity"/>
    <property type="evidence" value="ECO:0007669"/>
    <property type="project" value="InterPro"/>
</dbReference>
<dbReference type="Gene3D" id="3.60.21.10">
    <property type="match status" value="1"/>
</dbReference>
<dbReference type="PANTHER" id="PTHR12905">
    <property type="entry name" value="METALLOPHOSPHOESTERASE"/>
    <property type="match status" value="1"/>
</dbReference>
<dbReference type="PANTHER" id="PTHR12905:SF0">
    <property type="entry name" value="CALCINEURIN-LIKE PHOSPHOESTERASE DOMAIN-CONTAINING PROTEIN"/>
    <property type="match status" value="1"/>
</dbReference>
<dbReference type="SUPFAM" id="SSF56300">
    <property type="entry name" value="Metallo-dependent phosphatases"/>
    <property type="match status" value="1"/>
</dbReference>
<sequence length="333" mass="36592">MTENNVTSTTNIKTRFLICSDTHGIDSLPGFIPSAKQHADVAIHCGDLTTQSQLHEYKASIRLLQTINAPLKLVIAGNHDFTMDIPMFHKKVAEAQSLERELVEQAYGSDGEARRLFEGTGITFLDEGVHSFHLQNGALLTVYASPYTPSLGDWGFQYHPDKGHDFMIDNGSGTSAVDVVITHGPPKGIMDYTHSGERAGSPDLFRALARARPRMHCFGHIHEGWGAKLVTWRDRTTAMPSHLTDIDNGQSCSIAKLSDMKDRARQSLGGCGTPVTHFATSHCSGDTHPLKWGSQTLFVNAAIEGTPQDMWNQKEDLSMQLPWAVDVELQSSP</sequence>
<comment type="caution">
    <text evidence="2">The sequence shown here is derived from an EMBL/GenBank/DDBJ whole genome shotgun (WGS) entry which is preliminary data.</text>
</comment>
<name>A0A1V6RUE2_9EURO</name>
<keyword evidence="3" id="KW-1185">Reference proteome</keyword>
<gene>
    <name evidence="2" type="ORF">PENVUL_c027G04975</name>
</gene>
<dbReference type="OrthoDB" id="630188at2759"/>
<dbReference type="InterPro" id="IPR051693">
    <property type="entry name" value="UPF0046_metallophosphoest"/>
</dbReference>
<reference evidence="3" key="1">
    <citation type="journal article" date="2017" name="Nat. Microbiol.">
        <title>Global analysis of biosynthetic gene clusters reveals vast potential of secondary metabolite production in Penicillium species.</title>
        <authorList>
            <person name="Nielsen J.C."/>
            <person name="Grijseels S."/>
            <person name="Prigent S."/>
            <person name="Ji B."/>
            <person name="Dainat J."/>
            <person name="Nielsen K.F."/>
            <person name="Frisvad J.C."/>
            <person name="Workman M."/>
            <person name="Nielsen J."/>
        </authorList>
    </citation>
    <scope>NUCLEOTIDE SEQUENCE [LARGE SCALE GENOMIC DNA]</scope>
    <source>
        <strain evidence="3">IBT 29486</strain>
    </source>
</reference>
<dbReference type="InterPro" id="IPR004843">
    <property type="entry name" value="Calcineurin-like_PHP"/>
</dbReference>
<dbReference type="EMBL" id="MDYP01000027">
    <property type="protein sequence ID" value="OQE05109.1"/>
    <property type="molecule type" value="Genomic_DNA"/>
</dbReference>